<keyword evidence="2" id="KW-0560">Oxidoreductase</keyword>
<evidence type="ECO:0000313" key="7">
    <source>
        <dbReference type="EMBL" id="UTY40730.1"/>
    </source>
</evidence>
<dbReference type="PRINTS" id="PR00419">
    <property type="entry name" value="ADXRDTASE"/>
</dbReference>
<evidence type="ECO:0000259" key="5">
    <source>
        <dbReference type="Pfam" id="PF07992"/>
    </source>
</evidence>
<evidence type="ECO:0000313" key="8">
    <source>
        <dbReference type="Proteomes" id="UP001060112"/>
    </source>
</evidence>
<dbReference type="PANTHER" id="PTHR43100">
    <property type="entry name" value="GLUTAMATE SYNTHASE [NADPH] SMALL CHAIN"/>
    <property type="match status" value="1"/>
</dbReference>
<dbReference type="EMBL" id="CP101620">
    <property type="protein sequence ID" value="UTY40730.1"/>
    <property type="molecule type" value="Genomic_DNA"/>
</dbReference>
<dbReference type="InterPro" id="IPR028261">
    <property type="entry name" value="DPD_II"/>
</dbReference>
<proteinExistence type="predicted"/>
<dbReference type="Pfam" id="PF14691">
    <property type="entry name" value="Fer4_20"/>
    <property type="match status" value="1"/>
</dbReference>
<evidence type="ECO:0000259" key="6">
    <source>
        <dbReference type="Pfam" id="PF14691"/>
    </source>
</evidence>
<evidence type="ECO:0000256" key="2">
    <source>
        <dbReference type="ARBA" id="ARBA00023002"/>
    </source>
</evidence>
<keyword evidence="1" id="KW-0028">Amino-acid biosynthesis</keyword>
<sequence>MGKSTGFLEYERQENLSQKPQERIKDYLEFHQPLSEEKRRQQAARCMNCGVPFCQSAIEMNHMVTGCPLHNLIPEWNDEIYHHNDALALSRLLKTNPFPEFTGRVCPALCEKACVCGVHDDSVTIKDNELFIIEKAFDNELMTPSVSSVCSFKKVAVVGSGPAGLTVAYQLNQRGHQVVVYEREDRLGGLLMYGIPQMKLEKSVIDRRIELMKKEGITFYTNVEVGKDISKEELLKEYDAVVLCCGAKKARELNVKGKNAKGIYKAVDFLKMSTQDLLANQSPRINAKNLNVVVVGGGDTGNDCVGTCIRQGCASVLQLEMMPAPPLENTRSWPMWPDQLKVDYGQEESMAIFHRDPRLYETTVKECLEEDGQLVAVKTVQGSFVDGQWVEKPDSEQIIKADLLLIAAGFVGVEDETVQSLDLKLTSRQVVLTMPKSYQTQDEKIFVAGDMHRGQSLVVWAIAEGKACAKEVDQYLMGYSYMNE</sequence>
<keyword evidence="3" id="KW-0314">Glutamate biosynthesis</keyword>
<evidence type="ECO:0000256" key="3">
    <source>
        <dbReference type="ARBA" id="ARBA00023164"/>
    </source>
</evidence>
<comment type="pathway">
    <text evidence="4">Amino-acid biosynthesis.</text>
</comment>
<dbReference type="Proteomes" id="UP001060112">
    <property type="component" value="Chromosome"/>
</dbReference>
<dbReference type="NCBIfam" id="TIGR01317">
    <property type="entry name" value="GOGAT_sm_gam"/>
    <property type="match status" value="1"/>
</dbReference>
<dbReference type="InterPro" id="IPR006005">
    <property type="entry name" value="Glut_synth_ssu1"/>
</dbReference>
<dbReference type="Pfam" id="PF07992">
    <property type="entry name" value="Pyr_redox_2"/>
    <property type="match status" value="1"/>
</dbReference>
<dbReference type="InterPro" id="IPR009051">
    <property type="entry name" value="Helical_ferredxn"/>
</dbReference>
<dbReference type="Gene3D" id="3.50.50.60">
    <property type="entry name" value="FAD/NAD(P)-binding domain"/>
    <property type="match status" value="2"/>
</dbReference>
<organism evidence="7 8">
    <name type="scientific">Allocoprobacillus halotolerans</name>
    <dbReference type="NCBI Taxonomy" id="2944914"/>
    <lineage>
        <taxon>Bacteria</taxon>
        <taxon>Bacillati</taxon>
        <taxon>Bacillota</taxon>
        <taxon>Erysipelotrichia</taxon>
        <taxon>Erysipelotrichales</taxon>
        <taxon>Erysipelotrichaceae</taxon>
        <taxon>Allocoprobacillus</taxon>
    </lineage>
</organism>
<dbReference type="SUPFAM" id="SSF46548">
    <property type="entry name" value="alpha-helical ferredoxin"/>
    <property type="match status" value="1"/>
</dbReference>
<feature type="domain" description="Dihydroprymidine dehydrogenase" evidence="6">
    <location>
        <begin position="24"/>
        <end position="139"/>
    </location>
</feature>
<name>A0ABY5I6M2_9FIRM</name>
<dbReference type="InterPro" id="IPR036188">
    <property type="entry name" value="FAD/NAD-bd_sf"/>
</dbReference>
<evidence type="ECO:0000256" key="4">
    <source>
        <dbReference type="ARBA" id="ARBA00029440"/>
    </source>
</evidence>
<accession>A0ABY5I6M2</accession>
<dbReference type="PANTHER" id="PTHR43100:SF3">
    <property type="entry name" value="FAD_NAD(P)-BINDING DOMAIN-CONTAINING PROTEIN"/>
    <property type="match status" value="1"/>
</dbReference>
<dbReference type="SUPFAM" id="SSF51971">
    <property type="entry name" value="Nucleotide-binding domain"/>
    <property type="match status" value="1"/>
</dbReference>
<dbReference type="RefSeq" id="WP_290142203.1">
    <property type="nucleotide sequence ID" value="NZ_CP101620.1"/>
</dbReference>
<feature type="domain" description="FAD/NAD(P)-binding" evidence="5">
    <location>
        <begin position="153"/>
        <end position="465"/>
    </location>
</feature>
<dbReference type="InterPro" id="IPR023753">
    <property type="entry name" value="FAD/NAD-binding_dom"/>
</dbReference>
<gene>
    <name evidence="7" type="ORF">NMU03_08250</name>
</gene>
<protein>
    <submittedName>
        <fullName evidence="7">Glutamate synthase subunit beta</fullName>
    </submittedName>
</protein>
<reference evidence="7" key="1">
    <citation type="submission" date="2022-07" db="EMBL/GenBank/DDBJ databases">
        <title>Faecal culturing of patients with breast cancer.</title>
        <authorList>
            <person name="Teng N.M.Y."/>
            <person name="Kiu R."/>
            <person name="Evans R."/>
            <person name="Baker D.J."/>
            <person name="Zenner C."/>
            <person name="Robinson S.D."/>
            <person name="Hall L.J."/>
        </authorList>
    </citation>
    <scope>NUCLEOTIDE SEQUENCE</scope>
    <source>
        <strain evidence="7">LH1062</strain>
    </source>
</reference>
<dbReference type="InterPro" id="IPR051394">
    <property type="entry name" value="Glutamate_Synthase"/>
</dbReference>
<keyword evidence="8" id="KW-1185">Reference proteome</keyword>
<evidence type="ECO:0000256" key="1">
    <source>
        <dbReference type="ARBA" id="ARBA00022605"/>
    </source>
</evidence>
<dbReference type="Gene3D" id="1.10.1060.10">
    <property type="entry name" value="Alpha-helical ferredoxin"/>
    <property type="match status" value="1"/>
</dbReference>